<proteinExistence type="inferred from homology"/>
<keyword evidence="2" id="KW-0325">Glycoprotein</keyword>
<protein>
    <submittedName>
        <fullName evidence="3">Uncharacterized protein</fullName>
    </submittedName>
</protein>
<evidence type="ECO:0000313" key="4">
    <source>
        <dbReference type="Proteomes" id="UP001632038"/>
    </source>
</evidence>
<reference evidence="4" key="1">
    <citation type="journal article" date="2024" name="IScience">
        <title>Strigolactones Initiate the Formation of Haustorium-like Structures in Castilleja.</title>
        <authorList>
            <person name="Buerger M."/>
            <person name="Peterson D."/>
            <person name="Chory J."/>
        </authorList>
    </citation>
    <scope>NUCLEOTIDE SEQUENCE [LARGE SCALE GENOMIC DNA]</scope>
</reference>
<dbReference type="InterPro" id="IPR001087">
    <property type="entry name" value="GDSL"/>
</dbReference>
<dbReference type="Gene3D" id="3.40.50.1110">
    <property type="entry name" value="SGNH hydrolase"/>
    <property type="match status" value="1"/>
</dbReference>
<evidence type="ECO:0000256" key="1">
    <source>
        <dbReference type="ARBA" id="ARBA00008668"/>
    </source>
</evidence>
<evidence type="ECO:0000256" key="2">
    <source>
        <dbReference type="ARBA" id="ARBA00023180"/>
    </source>
</evidence>
<gene>
    <name evidence="3" type="ORF">CASFOL_014779</name>
</gene>
<name>A0ABD3DDY0_9LAMI</name>
<dbReference type="InterPro" id="IPR036514">
    <property type="entry name" value="SGNH_hydro_sf"/>
</dbReference>
<accession>A0ABD3DDY0</accession>
<dbReference type="PANTHER" id="PTHR22835">
    <property type="entry name" value="ZINC FINGER FYVE DOMAIN CONTAINING PROTEIN"/>
    <property type="match status" value="1"/>
</dbReference>
<comment type="caution">
    <text evidence="3">The sequence shown here is derived from an EMBL/GenBank/DDBJ whole genome shotgun (WGS) entry which is preliminary data.</text>
</comment>
<evidence type="ECO:0000313" key="3">
    <source>
        <dbReference type="EMBL" id="KAL3639811.1"/>
    </source>
</evidence>
<dbReference type="Pfam" id="PF00657">
    <property type="entry name" value="Lipase_GDSL"/>
    <property type="match status" value="1"/>
</dbReference>
<comment type="similarity">
    <text evidence="1">Belongs to the 'GDSL' lipolytic enzyme family.</text>
</comment>
<keyword evidence="4" id="KW-1185">Reference proteome</keyword>
<dbReference type="Proteomes" id="UP001632038">
    <property type="component" value="Unassembled WGS sequence"/>
</dbReference>
<sequence length="113" mass="12621">MENSTIVYVDMYSIKYDLIANATSYGFNNPLIACCGVHNNYDPDYVKTYSGSQYDVCDEGTPFISLDGIHYTEAANAIVASKVMSTHYSSPRWSLTSFVIVFQSLRVSLSFDN</sequence>
<dbReference type="AlphaFoldDB" id="A0ABD3DDY0"/>
<dbReference type="EMBL" id="JAVIJP010000017">
    <property type="protein sequence ID" value="KAL3639811.1"/>
    <property type="molecule type" value="Genomic_DNA"/>
</dbReference>
<dbReference type="PANTHER" id="PTHR22835:SF158">
    <property type="entry name" value="GDSL ESTERASE_LIPASE LIP-4-LIKE ISOFORM X1"/>
    <property type="match status" value="1"/>
</dbReference>
<organism evidence="3 4">
    <name type="scientific">Castilleja foliolosa</name>
    <dbReference type="NCBI Taxonomy" id="1961234"/>
    <lineage>
        <taxon>Eukaryota</taxon>
        <taxon>Viridiplantae</taxon>
        <taxon>Streptophyta</taxon>
        <taxon>Embryophyta</taxon>
        <taxon>Tracheophyta</taxon>
        <taxon>Spermatophyta</taxon>
        <taxon>Magnoliopsida</taxon>
        <taxon>eudicotyledons</taxon>
        <taxon>Gunneridae</taxon>
        <taxon>Pentapetalae</taxon>
        <taxon>asterids</taxon>
        <taxon>lamiids</taxon>
        <taxon>Lamiales</taxon>
        <taxon>Orobanchaceae</taxon>
        <taxon>Pedicularideae</taxon>
        <taxon>Castillejinae</taxon>
        <taxon>Castilleja</taxon>
    </lineage>
</organism>